<evidence type="ECO:0000256" key="1">
    <source>
        <dbReference type="SAM" id="SignalP"/>
    </source>
</evidence>
<dbReference type="HOGENOM" id="CLU_166677_0_0_4"/>
<dbReference type="Pfam" id="PF13663">
    <property type="entry name" value="DUF4148"/>
    <property type="match status" value="1"/>
</dbReference>
<proteinExistence type="predicted"/>
<name>D4X4B7_9BURK</name>
<gene>
    <name evidence="2" type="ORF">HMPREF0004_0314</name>
</gene>
<organism evidence="2 3">
    <name type="scientific">Achromobacter piechaudii ATCC 43553</name>
    <dbReference type="NCBI Taxonomy" id="742159"/>
    <lineage>
        <taxon>Bacteria</taxon>
        <taxon>Pseudomonadati</taxon>
        <taxon>Pseudomonadota</taxon>
        <taxon>Betaproteobacteria</taxon>
        <taxon>Burkholderiales</taxon>
        <taxon>Alcaligenaceae</taxon>
        <taxon>Achromobacter</taxon>
    </lineage>
</organism>
<comment type="caution">
    <text evidence="2">The sequence shown here is derived from an EMBL/GenBank/DDBJ whole genome shotgun (WGS) entry which is preliminary data.</text>
</comment>
<accession>D4X4B7</accession>
<evidence type="ECO:0000313" key="3">
    <source>
        <dbReference type="Proteomes" id="UP000004510"/>
    </source>
</evidence>
<dbReference type="Proteomes" id="UP000004510">
    <property type="component" value="Unassembled WGS sequence"/>
</dbReference>
<protein>
    <recommendedName>
        <fullName evidence="4">DUF4148 domain-containing protein</fullName>
    </recommendedName>
</protein>
<reference evidence="3" key="1">
    <citation type="submission" date="2010-03" db="EMBL/GenBank/DDBJ databases">
        <title>Complete sequence of Mobiluncus curtisii ATCC 43063.</title>
        <authorList>
            <person name="Muzny D."/>
            <person name="Qin X."/>
            <person name="Deng J."/>
            <person name="Jiang H."/>
            <person name="Liu Y."/>
            <person name="Qu J."/>
            <person name="Song X.-Z."/>
            <person name="Zhang L."/>
            <person name="Thornton R."/>
            <person name="Coyle M."/>
            <person name="Francisco L."/>
            <person name="Jackson L."/>
            <person name="Javaid M."/>
            <person name="Korchina V."/>
            <person name="Kovar C."/>
            <person name="Mata R."/>
            <person name="Mathew T."/>
            <person name="Ngo R."/>
            <person name="Nguyen L."/>
            <person name="Nguyen N."/>
            <person name="Okwuonu G."/>
            <person name="Ongeri F."/>
            <person name="Pham C."/>
            <person name="Simmons D."/>
            <person name="Wilczek-Boney K."/>
            <person name="Hale W."/>
            <person name="Jakkamsetti A."/>
            <person name="Pham P."/>
            <person name="Ruth R."/>
            <person name="San Lucas F."/>
            <person name="Warren J."/>
            <person name="Zhang J."/>
            <person name="Zhao Z."/>
            <person name="Zhou C."/>
            <person name="Zhu D."/>
            <person name="Lee S."/>
            <person name="Bess C."/>
            <person name="Blankenburg K."/>
            <person name="Forbes L."/>
            <person name="Fu Q."/>
            <person name="Gubbala S."/>
            <person name="Hirani K."/>
            <person name="Jayaseelan J.C."/>
            <person name="Lara F."/>
            <person name="Munidasa M."/>
            <person name="Palculict T."/>
            <person name="Patil S."/>
            <person name="Pu L.-L."/>
            <person name="Saada N."/>
            <person name="Tang L."/>
            <person name="Weissenberger G."/>
            <person name="Zhu Y."/>
            <person name="Hemphill L."/>
            <person name="Shang Y."/>
            <person name="Youmans B."/>
            <person name="Ayvaz T."/>
            <person name="Ross M."/>
            <person name="Santibanez J."/>
            <person name="Aqrawi P."/>
            <person name="Gross S."/>
            <person name="Joshi V."/>
            <person name="Fowler G."/>
            <person name="Nazareth L."/>
            <person name="Reid J."/>
            <person name="Worley K."/>
            <person name="Petrosino J."/>
            <person name="Highlander S."/>
            <person name="Gibbs R."/>
            <person name="Gibbs R."/>
        </authorList>
    </citation>
    <scope>NUCLEOTIDE SEQUENCE [LARGE SCALE GENOMIC DNA]</scope>
    <source>
        <strain evidence="3">ATCC 43553</strain>
    </source>
</reference>
<evidence type="ECO:0000313" key="2">
    <source>
        <dbReference type="EMBL" id="EFF78354.1"/>
    </source>
</evidence>
<feature type="chain" id="PRO_5003066327" description="DUF4148 domain-containing protein" evidence="1">
    <location>
        <begin position="26"/>
        <end position="106"/>
    </location>
</feature>
<dbReference type="eggNOG" id="ENOG5033DT8">
    <property type="taxonomic scope" value="Bacteria"/>
</dbReference>
<keyword evidence="1" id="KW-0732">Signal</keyword>
<dbReference type="EMBL" id="ADMS01000012">
    <property type="protein sequence ID" value="EFF78354.1"/>
    <property type="molecule type" value="Genomic_DNA"/>
</dbReference>
<evidence type="ECO:0008006" key="4">
    <source>
        <dbReference type="Google" id="ProtNLM"/>
    </source>
</evidence>
<dbReference type="AlphaFoldDB" id="D4X4B7"/>
<sequence>MELAMKISLKILSAVVLIAAPMAYAGAQTAVPANAASTYSSGIDRGLTRAEVQADLAVWKRAGVDRFWNQDETPDIYSREYRMAYAEYVRLRSGTEYQQELERLKR</sequence>
<feature type="signal peptide" evidence="1">
    <location>
        <begin position="1"/>
        <end position="25"/>
    </location>
</feature>
<dbReference type="InterPro" id="IPR025421">
    <property type="entry name" value="DUF4148"/>
</dbReference>
<dbReference type="PATRIC" id="fig|742159.3.peg.384"/>